<dbReference type="InterPro" id="IPR022880">
    <property type="entry name" value="DNApol_IV"/>
</dbReference>
<sequence>MEKDSPPSTPPRKIIHIDMDCFYAAIEERDHPEYRGKPIAVGGSSRRGVLTTANYEARKYGCRSAMPVFKAKELCPELIITPIRFDVYREVSAQVREIFSRFTPLIEPLSLDEAYLDVSHRPESAIQIAATIRRLIHQETRLTASAGISYNKLLAKIASDWRKPNGQYEVTPRATADFMHALPVKRLWGVGKVTAEKLHALGLETCADVLNLDPITLARELGRFGMELREQCQGIDTRPVTPHRERKSHSIERTFEHNIDKLEPAAATLQNLIDDLYQELHAADRIERIAGLVVKLKFDDFTTTTAEQAGTQFLPDTFLALLDEAWNRRESPSVRLLGVGVRLAAEKETNHPSQQLSLELPPA</sequence>
<feature type="domain" description="UmuC" evidence="16">
    <location>
        <begin position="14"/>
        <end position="191"/>
    </location>
</feature>
<reference evidence="17 18" key="1">
    <citation type="submission" date="2020-12" db="EMBL/GenBank/DDBJ databases">
        <title>Sulforoseuscoccus oceanibium gen. nov., sp. nov., a representative of the phylum Verrucomicrobia with special cytoplasmic membrane, and proposal of Sulforoseuscoccusaceae fam. nov.</title>
        <authorList>
            <person name="Xi F."/>
        </authorList>
    </citation>
    <scope>NUCLEOTIDE SEQUENCE [LARGE SCALE GENOMIC DNA]</scope>
    <source>
        <strain evidence="17 18">T37</strain>
    </source>
</reference>
<evidence type="ECO:0000256" key="15">
    <source>
        <dbReference type="HAMAP-Rule" id="MF_01113"/>
    </source>
</evidence>
<dbReference type="GO" id="GO:0006281">
    <property type="term" value="P:DNA repair"/>
    <property type="evidence" value="ECO:0007669"/>
    <property type="project" value="UniProtKB-UniRule"/>
</dbReference>
<evidence type="ECO:0000256" key="1">
    <source>
        <dbReference type="ARBA" id="ARBA00004496"/>
    </source>
</evidence>
<dbReference type="GO" id="GO:0006261">
    <property type="term" value="P:DNA-templated DNA replication"/>
    <property type="evidence" value="ECO:0007669"/>
    <property type="project" value="UniProtKB-UniRule"/>
</dbReference>
<dbReference type="Gene3D" id="1.10.150.20">
    <property type="entry name" value="5' to 3' exonuclease, C-terminal subdomain"/>
    <property type="match status" value="1"/>
</dbReference>
<dbReference type="InterPro" id="IPR017961">
    <property type="entry name" value="DNA_pol_Y-fam_little_finger"/>
</dbReference>
<dbReference type="Gene3D" id="3.40.1170.60">
    <property type="match status" value="1"/>
</dbReference>
<comment type="catalytic activity">
    <reaction evidence="14 15">
        <text>DNA(n) + a 2'-deoxyribonucleoside 5'-triphosphate = DNA(n+1) + diphosphate</text>
        <dbReference type="Rhea" id="RHEA:22508"/>
        <dbReference type="Rhea" id="RHEA-COMP:17339"/>
        <dbReference type="Rhea" id="RHEA-COMP:17340"/>
        <dbReference type="ChEBI" id="CHEBI:33019"/>
        <dbReference type="ChEBI" id="CHEBI:61560"/>
        <dbReference type="ChEBI" id="CHEBI:173112"/>
        <dbReference type="EC" id="2.7.7.7"/>
    </reaction>
</comment>
<evidence type="ECO:0000256" key="2">
    <source>
        <dbReference type="ARBA" id="ARBA00010945"/>
    </source>
</evidence>
<dbReference type="Gene3D" id="3.30.70.270">
    <property type="match status" value="1"/>
</dbReference>
<feature type="binding site" evidence="15">
    <location>
        <position position="18"/>
    </location>
    <ligand>
        <name>Mg(2+)</name>
        <dbReference type="ChEBI" id="CHEBI:18420"/>
    </ligand>
</feature>
<evidence type="ECO:0000256" key="14">
    <source>
        <dbReference type="ARBA" id="ARBA00049244"/>
    </source>
</evidence>
<keyword evidence="9 15" id="KW-0227">DNA damage</keyword>
<keyword evidence="3 15" id="KW-0515">Mutator protein</keyword>
<keyword evidence="7 15" id="KW-0235">DNA replication</keyword>
<gene>
    <name evidence="15 17" type="primary">dinB</name>
    <name evidence="17" type="ORF">G3M56_010695</name>
</gene>
<keyword evidence="12 15" id="KW-0238">DNA-binding</keyword>
<dbReference type="GO" id="GO:0003684">
    <property type="term" value="F:damaged DNA binding"/>
    <property type="evidence" value="ECO:0007669"/>
    <property type="project" value="InterPro"/>
</dbReference>
<proteinExistence type="inferred from homology"/>
<dbReference type="PANTHER" id="PTHR11076">
    <property type="entry name" value="DNA REPAIR POLYMERASE UMUC / TRANSFERASE FAMILY MEMBER"/>
    <property type="match status" value="1"/>
</dbReference>
<dbReference type="NCBIfam" id="NF002677">
    <property type="entry name" value="PRK02406.1"/>
    <property type="match status" value="1"/>
</dbReference>
<dbReference type="GO" id="GO:0003887">
    <property type="term" value="F:DNA-directed DNA polymerase activity"/>
    <property type="evidence" value="ECO:0007669"/>
    <property type="project" value="UniProtKB-UniRule"/>
</dbReference>
<evidence type="ECO:0000256" key="3">
    <source>
        <dbReference type="ARBA" id="ARBA00022457"/>
    </source>
</evidence>
<comment type="function">
    <text evidence="15">Poorly processive, error-prone DNA polymerase involved in untargeted mutagenesis. Copies undamaged DNA at stalled replication forks, which arise in vivo from mismatched or misaligned primer ends. These misaligned primers can be extended by PolIV. Exhibits no 3'-5' exonuclease (proofreading) activity. May be involved in translesional synthesis, in conjunction with the beta clamp from PolIII.</text>
</comment>
<dbReference type="Pfam" id="PF11799">
    <property type="entry name" value="IMS_C"/>
    <property type="match status" value="1"/>
</dbReference>
<dbReference type="Gene3D" id="3.30.1490.100">
    <property type="entry name" value="DNA polymerase, Y-family, little finger domain"/>
    <property type="match status" value="1"/>
</dbReference>
<dbReference type="InterPro" id="IPR053848">
    <property type="entry name" value="IMS_HHH_1"/>
</dbReference>
<dbReference type="InterPro" id="IPR043502">
    <property type="entry name" value="DNA/RNA_pol_sf"/>
</dbReference>
<keyword evidence="10 15" id="KW-0460">Magnesium</keyword>
<evidence type="ECO:0000256" key="13">
    <source>
        <dbReference type="ARBA" id="ARBA00023204"/>
    </source>
</evidence>
<evidence type="ECO:0000313" key="18">
    <source>
        <dbReference type="Proteomes" id="UP000475117"/>
    </source>
</evidence>
<dbReference type="EMBL" id="CP066776">
    <property type="protein sequence ID" value="QQL44349.1"/>
    <property type="molecule type" value="Genomic_DNA"/>
</dbReference>
<comment type="subcellular location">
    <subcellularLocation>
        <location evidence="1 15">Cytoplasm</location>
    </subcellularLocation>
</comment>
<keyword evidence="6 15" id="KW-0548">Nucleotidyltransferase</keyword>
<keyword evidence="13 15" id="KW-0234">DNA repair</keyword>
<dbReference type="PROSITE" id="PS50173">
    <property type="entry name" value="UMUC"/>
    <property type="match status" value="1"/>
</dbReference>
<comment type="subunit">
    <text evidence="15">Monomer.</text>
</comment>
<organism evidence="17 18">
    <name type="scientific">Sulfuriroseicoccus oceanibius</name>
    <dbReference type="NCBI Taxonomy" id="2707525"/>
    <lineage>
        <taxon>Bacteria</taxon>
        <taxon>Pseudomonadati</taxon>
        <taxon>Verrucomicrobiota</taxon>
        <taxon>Verrucomicrobiia</taxon>
        <taxon>Verrucomicrobiales</taxon>
        <taxon>Verrucomicrobiaceae</taxon>
        <taxon>Sulfuriroseicoccus</taxon>
    </lineage>
</organism>
<dbReference type="InterPro" id="IPR043128">
    <property type="entry name" value="Rev_trsase/Diguanyl_cyclase"/>
</dbReference>
<dbReference type="GO" id="GO:0005829">
    <property type="term" value="C:cytosol"/>
    <property type="evidence" value="ECO:0007669"/>
    <property type="project" value="TreeGrafter"/>
</dbReference>
<evidence type="ECO:0000256" key="11">
    <source>
        <dbReference type="ARBA" id="ARBA00022932"/>
    </source>
</evidence>
<keyword evidence="5 15" id="KW-0808">Transferase</keyword>
<accession>A0A7T7JBR8</accession>
<evidence type="ECO:0000256" key="5">
    <source>
        <dbReference type="ARBA" id="ARBA00022679"/>
    </source>
</evidence>
<dbReference type="SUPFAM" id="SSF100879">
    <property type="entry name" value="Lesion bypass DNA polymerase (Y-family), little finger domain"/>
    <property type="match status" value="1"/>
</dbReference>
<dbReference type="EC" id="2.7.7.7" evidence="15"/>
<dbReference type="KEGG" id="soa:G3M56_010695"/>
<dbReference type="GO" id="GO:0000287">
    <property type="term" value="F:magnesium ion binding"/>
    <property type="evidence" value="ECO:0007669"/>
    <property type="project" value="UniProtKB-UniRule"/>
</dbReference>
<feature type="site" description="Substrate discrimination" evidence="15">
    <location>
        <position position="23"/>
    </location>
</feature>
<dbReference type="InterPro" id="IPR050116">
    <property type="entry name" value="DNA_polymerase-Y"/>
</dbReference>
<evidence type="ECO:0000256" key="12">
    <source>
        <dbReference type="ARBA" id="ARBA00023125"/>
    </source>
</evidence>
<evidence type="ECO:0000256" key="8">
    <source>
        <dbReference type="ARBA" id="ARBA00022723"/>
    </source>
</evidence>
<dbReference type="CDD" id="cd03586">
    <property type="entry name" value="PolY_Pol_IV_kappa"/>
    <property type="match status" value="1"/>
</dbReference>
<comment type="similarity">
    <text evidence="2 15">Belongs to the DNA polymerase type-Y family.</text>
</comment>
<evidence type="ECO:0000256" key="9">
    <source>
        <dbReference type="ARBA" id="ARBA00022763"/>
    </source>
</evidence>
<dbReference type="GO" id="GO:0009432">
    <property type="term" value="P:SOS response"/>
    <property type="evidence" value="ECO:0007669"/>
    <property type="project" value="TreeGrafter"/>
</dbReference>
<dbReference type="RefSeq" id="WP_235203392.1">
    <property type="nucleotide sequence ID" value="NZ_CP066776.1"/>
</dbReference>
<feature type="active site" evidence="15">
    <location>
        <position position="113"/>
    </location>
</feature>
<feature type="binding site" evidence="15">
    <location>
        <position position="112"/>
    </location>
    <ligand>
        <name>Mg(2+)</name>
        <dbReference type="ChEBI" id="CHEBI:18420"/>
    </ligand>
</feature>
<evidence type="ECO:0000313" key="17">
    <source>
        <dbReference type="EMBL" id="QQL44349.1"/>
    </source>
</evidence>
<protein>
    <recommendedName>
        <fullName evidence="15">DNA polymerase IV</fullName>
        <shortName evidence="15">Pol IV</shortName>
        <ecNumber evidence="15">2.7.7.7</ecNumber>
    </recommendedName>
</protein>
<dbReference type="Proteomes" id="UP000475117">
    <property type="component" value="Chromosome"/>
</dbReference>
<keyword evidence="8 15" id="KW-0479">Metal-binding</keyword>
<dbReference type="AlphaFoldDB" id="A0A7T7JBR8"/>
<evidence type="ECO:0000256" key="10">
    <source>
        <dbReference type="ARBA" id="ARBA00022842"/>
    </source>
</evidence>
<dbReference type="HAMAP" id="MF_01113">
    <property type="entry name" value="DNApol_IV"/>
    <property type="match status" value="1"/>
</dbReference>
<keyword evidence="4 15" id="KW-0963">Cytoplasm</keyword>
<evidence type="ECO:0000256" key="4">
    <source>
        <dbReference type="ARBA" id="ARBA00022490"/>
    </source>
</evidence>
<dbReference type="Pfam" id="PF00817">
    <property type="entry name" value="IMS"/>
    <property type="match status" value="1"/>
</dbReference>
<dbReference type="InterPro" id="IPR036775">
    <property type="entry name" value="DNA_pol_Y-fam_lit_finger_sf"/>
</dbReference>
<evidence type="ECO:0000259" key="16">
    <source>
        <dbReference type="PROSITE" id="PS50173"/>
    </source>
</evidence>
<dbReference type="PANTHER" id="PTHR11076:SF33">
    <property type="entry name" value="DNA POLYMERASE KAPPA"/>
    <property type="match status" value="1"/>
</dbReference>
<keyword evidence="11 15" id="KW-0239">DNA-directed DNA polymerase</keyword>
<dbReference type="Pfam" id="PF21999">
    <property type="entry name" value="IMS_HHH_1"/>
    <property type="match status" value="1"/>
</dbReference>
<comment type="cofactor">
    <cofactor evidence="15">
        <name>Mg(2+)</name>
        <dbReference type="ChEBI" id="CHEBI:18420"/>
    </cofactor>
    <text evidence="15">Binds 2 magnesium ions per subunit.</text>
</comment>
<evidence type="ECO:0000256" key="6">
    <source>
        <dbReference type="ARBA" id="ARBA00022695"/>
    </source>
</evidence>
<evidence type="ECO:0000256" key="7">
    <source>
        <dbReference type="ARBA" id="ARBA00022705"/>
    </source>
</evidence>
<name>A0A7T7JBR8_9BACT</name>
<dbReference type="GO" id="GO:0042276">
    <property type="term" value="P:error-prone translesion synthesis"/>
    <property type="evidence" value="ECO:0007669"/>
    <property type="project" value="TreeGrafter"/>
</dbReference>
<dbReference type="SUPFAM" id="SSF56672">
    <property type="entry name" value="DNA/RNA polymerases"/>
    <property type="match status" value="1"/>
</dbReference>
<keyword evidence="18" id="KW-1185">Reference proteome</keyword>
<dbReference type="InterPro" id="IPR001126">
    <property type="entry name" value="UmuC"/>
</dbReference>
<dbReference type="FunFam" id="3.40.1170.60:FF:000001">
    <property type="entry name" value="DNA polymerase IV"/>
    <property type="match status" value="1"/>
</dbReference>